<evidence type="ECO:0000313" key="2">
    <source>
        <dbReference type="Proteomes" id="UP000266673"/>
    </source>
</evidence>
<organism evidence="1 2">
    <name type="scientific">Gigaspora rosea</name>
    <dbReference type="NCBI Taxonomy" id="44941"/>
    <lineage>
        <taxon>Eukaryota</taxon>
        <taxon>Fungi</taxon>
        <taxon>Fungi incertae sedis</taxon>
        <taxon>Mucoromycota</taxon>
        <taxon>Glomeromycotina</taxon>
        <taxon>Glomeromycetes</taxon>
        <taxon>Diversisporales</taxon>
        <taxon>Gigasporaceae</taxon>
        <taxon>Gigaspora</taxon>
    </lineage>
</organism>
<dbReference type="Gene3D" id="1.10.510.10">
    <property type="entry name" value="Transferase(Phosphotransferase) domain 1"/>
    <property type="match status" value="1"/>
</dbReference>
<reference evidence="1 2" key="1">
    <citation type="submission" date="2018-06" db="EMBL/GenBank/DDBJ databases">
        <title>Comparative genomics reveals the genomic features of Rhizophagus irregularis, R. cerebriforme, R. diaphanum and Gigaspora rosea, and their symbiotic lifestyle signature.</title>
        <authorList>
            <person name="Morin E."/>
            <person name="San Clemente H."/>
            <person name="Chen E.C.H."/>
            <person name="De La Providencia I."/>
            <person name="Hainaut M."/>
            <person name="Kuo A."/>
            <person name="Kohler A."/>
            <person name="Murat C."/>
            <person name="Tang N."/>
            <person name="Roy S."/>
            <person name="Loubradou J."/>
            <person name="Henrissat B."/>
            <person name="Grigoriev I.V."/>
            <person name="Corradi N."/>
            <person name="Roux C."/>
            <person name="Martin F.M."/>
        </authorList>
    </citation>
    <scope>NUCLEOTIDE SEQUENCE [LARGE SCALE GENOMIC DNA]</scope>
    <source>
        <strain evidence="1 2">DAOM 194757</strain>
    </source>
</reference>
<dbReference type="AlphaFoldDB" id="A0A397V9X1"/>
<sequence>MVEMTTGQRSFNNYKFDIDLAVMICNGLRPKFAPGTPDCYVELANQCINSDPDKRPNVNEIINKLDEWLYIIESDIENESGIENKSEIEYESDIKSASDIKNESIVENEGENGIRKQFLENDEISKTLPMITEKLNDIYTSKPYNISEISAKFSKTASVIEVPNDI</sequence>
<accession>A0A397V9X1</accession>
<proteinExistence type="predicted"/>
<dbReference type="Proteomes" id="UP000266673">
    <property type="component" value="Unassembled WGS sequence"/>
</dbReference>
<protein>
    <recommendedName>
        <fullName evidence="3">Serine-threonine/tyrosine-protein kinase catalytic domain-containing protein</fullName>
    </recommendedName>
</protein>
<name>A0A397V9X1_9GLOM</name>
<dbReference type="SUPFAM" id="SSF56112">
    <property type="entry name" value="Protein kinase-like (PK-like)"/>
    <property type="match status" value="1"/>
</dbReference>
<keyword evidence="2" id="KW-1185">Reference proteome</keyword>
<evidence type="ECO:0000313" key="1">
    <source>
        <dbReference type="EMBL" id="RIB18842.1"/>
    </source>
</evidence>
<evidence type="ECO:0008006" key="3">
    <source>
        <dbReference type="Google" id="ProtNLM"/>
    </source>
</evidence>
<comment type="caution">
    <text evidence="1">The sequence shown here is derived from an EMBL/GenBank/DDBJ whole genome shotgun (WGS) entry which is preliminary data.</text>
</comment>
<gene>
    <name evidence="1" type="ORF">C2G38_2084649</name>
</gene>
<dbReference type="InterPro" id="IPR011009">
    <property type="entry name" value="Kinase-like_dom_sf"/>
</dbReference>
<dbReference type="EMBL" id="QKWP01000513">
    <property type="protein sequence ID" value="RIB18842.1"/>
    <property type="molecule type" value="Genomic_DNA"/>
</dbReference>